<keyword evidence="4 10" id="KW-0853">WD repeat</keyword>
<feature type="region of interest" description="Disordered" evidence="11">
    <location>
        <begin position="59"/>
        <end position="197"/>
    </location>
</feature>
<dbReference type="InterPro" id="IPR011989">
    <property type="entry name" value="ARM-like"/>
</dbReference>
<dbReference type="Gene3D" id="1.10.510.10">
    <property type="entry name" value="Transferase(Phosphotransferase) domain 1"/>
    <property type="match status" value="1"/>
</dbReference>
<dbReference type="Pfam" id="PF22956">
    <property type="entry name" value="VPS15-like_hel"/>
    <property type="match status" value="1"/>
</dbReference>
<dbReference type="Pfam" id="PF00069">
    <property type="entry name" value="Pkinase"/>
    <property type="match status" value="1"/>
</dbReference>
<evidence type="ECO:0000256" key="7">
    <source>
        <dbReference type="ARBA" id="ARBA00022741"/>
    </source>
</evidence>
<dbReference type="SUPFAM" id="SSF48371">
    <property type="entry name" value="ARM repeat"/>
    <property type="match status" value="1"/>
</dbReference>
<dbReference type="InterPro" id="IPR016024">
    <property type="entry name" value="ARM-type_fold"/>
</dbReference>
<dbReference type="InterPro" id="IPR055231">
    <property type="entry name" value="2AA_helical"/>
</dbReference>
<evidence type="ECO:0000256" key="11">
    <source>
        <dbReference type="SAM" id="MobiDB-lite"/>
    </source>
</evidence>
<evidence type="ECO:0000313" key="14">
    <source>
        <dbReference type="WBParaSite" id="scaffold584_cov260.g1360"/>
    </source>
</evidence>
<keyword evidence="5" id="KW-0808">Transferase</keyword>
<dbReference type="InterPro" id="IPR015943">
    <property type="entry name" value="WD40/YVTN_repeat-like_dom_sf"/>
</dbReference>
<keyword evidence="9" id="KW-0067">ATP-binding</keyword>
<dbReference type="PROSITE" id="PS00108">
    <property type="entry name" value="PROTEIN_KINASE_ST"/>
    <property type="match status" value="1"/>
</dbReference>
<dbReference type="PROSITE" id="PS50294">
    <property type="entry name" value="WD_REPEATS_REGION"/>
    <property type="match status" value="1"/>
</dbReference>
<dbReference type="GO" id="GO:0005770">
    <property type="term" value="C:late endosome"/>
    <property type="evidence" value="ECO:0007669"/>
    <property type="project" value="TreeGrafter"/>
</dbReference>
<accession>A0A915N0Q4</accession>
<evidence type="ECO:0000256" key="2">
    <source>
        <dbReference type="ARBA" id="ARBA00012513"/>
    </source>
</evidence>
<reference evidence="14" key="1">
    <citation type="submission" date="2022-11" db="UniProtKB">
        <authorList>
            <consortium name="WormBaseParasite"/>
        </authorList>
    </citation>
    <scope>IDENTIFICATION</scope>
</reference>
<sequence length="1467" mass="166811">MDDIDSFETYEELPHMDNYGKMNEAKQMMPVMHMNAVENEHYKQLPSIATQPIIEANPIMPPMPVVQPQKMEQAPEAMKKEATPQASQPSSPKAATPKAKTSKPKTELKKPSAKKVQAKKGAAKVAKKDTKKPKDVKKSKDAKAKTAKGKVPKPKGKAAKGKPAKPAKGKPMKGKPAKATKAGPKKQPAKKGKKSANVPKLKFVESLGSTRFMKVARVEHAKGPIVVKVFVFSDQFCHVEFYRDQLQQIGRRLLSHPNCAPFSHIYLTARSAILCRPFSKFTLYDRLSTRPFLSTIEKRWIAFQLLKAFAQLRIAMIRHGDIKSQNVLVSSSLWIKITDFAPFKPAFLPYNNPSDFTFFFDTSRRRFCYLAPERFKDNDELLMEANRNYGNNEFINFYEELQEQPTPDALITKLYVERDNFISMIRDLDCSSVSVLFINYVCVSLRSCQSLTSKMDAISLLHQLSKICTPVLVFERIILYLANSLTDYFALVRAEALLVLGEILCSVETIPPEECRLLDFIFPKFKLLLNDPSNLVKIALASNLGKFAQLAKRFFELNAARLRSDSPEQQSQKDSNISQLDPKAAFVSPPLDMGKSSTRLEVFLSNEKQHLIETEYKSSQDAITELFVTLCGSENEVRRCIFEARNLDLLCQFFGSSRIVDVLLHMISLLNDKNDWRIRSAFYEACPILAKHLGQNRTSKLKPFLLSGLQDSEEFVVIEAFRCIYLLLSQQLLSSSVIFNILPDVVPFLIHPNKWLRVIAVNILTVLESSFSIADIYCKLVPLLQPFLKEQLIRLNCFDLIYETLEQPISRQIWDLLLKEHHSFELISAIEERKTVEKLGGGNDSYFSSLWSLSANIKNNRYKIDSLMRKIKNTGSTDERLDIKLIAFKHLFGRIEKSKRRDRIEKYLDLSRINLNEIERVNRKVFDLERGVHRKGRELTSSHFFVDQFGAQHVMLNTSELIEPANVVDLNDANHSALNQRVLDESSERILLEETLRHKQERYSDQKRITTKVSESNSEIAERIAAAAIEAGTSSEDDKVISSKDDLNSRQRILRSTRRLNIRMLAHLHEHSGKITRLASHSAHDYIASASVDKSVKIWSSSLLQNQSQPASMSLDTFRYSHPINSCSFMGDRGNHLVMACADASLQLFDIERKHLIKSVQLNRQQEGPITDLYSFEHLIYALTHHSSVFCYDLRVAPKKGRNAIDLSSVWQHRVKNSYGLITSFCIDSSNQQWMLLTASSATTKNMLLWDLRFAGLEVATWSHPSDRIIPLRSWHLSNHRVITNCTRESELSLWDISSQSRSDVLWPSVETPLVYKNEIVSSAVAPSLTDRENIIFSGDSEGSLRAWNLSTPSASTYLCGPYRRHLPILESISDLQQIKTPMVYYKQIKCQDNALKIHVEDRSQLLTQTDGSEEQQMTSFSGGGGQQKLLHVPEAHWDGITDLISLWPDLLISSGREGVIKLWKVC</sequence>
<dbReference type="InterPro" id="IPR036322">
    <property type="entry name" value="WD40_repeat_dom_sf"/>
</dbReference>
<keyword evidence="6" id="KW-0677">Repeat</keyword>
<dbReference type="EC" id="2.7.11.1" evidence="2"/>
<organism evidence="13 14">
    <name type="scientific">Meloidogyne javanica</name>
    <name type="common">Root-knot nematode worm</name>
    <dbReference type="NCBI Taxonomy" id="6303"/>
    <lineage>
        <taxon>Eukaryota</taxon>
        <taxon>Metazoa</taxon>
        <taxon>Ecdysozoa</taxon>
        <taxon>Nematoda</taxon>
        <taxon>Chromadorea</taxon>
        <taxon>Rhabditida</taxon>
        <taxon>Tylenchina</taxon>
        <taxon>Tylenchomorpha</taxon>
        <taxon>Tylenchoidea</taxon>
        <taxon>Meloidogynidae</taxon>
        <taxon>Meloidogyninae</taxon>
        <taxon>Meloidogyne</taxon>
        <taxon>Meloidogyne incognita group</taxon>
    </lineage>
</organism>
<evidence type="ECO:0000256" key="8">
    <source>
        <dbReference type="ARBA" id="ARBA00022777"/>
    </source>
</evidence>
<dbReference type="GO" id="GO:0006623">
    <property type="term" value="P:protein targeting to vacuole"/>
    <property type="evidence" value="ECO:0007669"/>
    <property type="project" value="TreeGrafter"/>
</dbReference>
<dbReference type="PANTHER" id="PTHR17583:SF0">
    <property type="entry name" value="PHOSPHOINOSITIDE 3-KINASE REGULATORY SUBUNIT 4"/>
    <property type="match status" value="1"/>
</dbReference>
<dbReference type="PROSITE" id="PS50011">
    <property type="entry name" value="PROTEIN_KINASE_DOM"/>
    <property type="match status" value="1"/>
</dbReference>
<dbReference type="PROSITE" id="PS50082">
    <property type="entry name" value="WD_REPEATS_2"/>
    <property type="match status" value="1"/>
</dbReference>
<dbReference type="GO" id="GO:0004674">
    <property type="term" value="F:protein serine/threonine kinase activity"/>
    <property type="evidence" value="ECO:0007669"/>
    <property type="project" value="UniProtKB-KW"/>
</dbReference>
<feature type="compositionally biased region" description="Basic residues" evidence="11">
    <location>
        <begin position="111"/>
        <end position="122"/>
    </location>
</feature>
<feature type="compositionally biased region" description="Low complexity" evidence="11">
    <location>
        <begin position="83"/>
        <end position="99"/>
    </location>
</feature>
<evidence type="ECO:0000313" key="13">
    <source>
        <dbReference type="Proteomes" id="UP000887561"/>
    </source>
</evidence>
<protein>
    <recommendedName>
        <fullName evidence="2">non-specific serine/threonine protein kinase</fullName>
        <ecNumber evidence="2">2.7.11.1</ecNumber>
    </recommendedName>
</protein>
<name>A0A915N0Q4_MELJA</name>
<dbReference type="InterPro" id="IPR000719">
    <property type="entry name" value="Prot_kinase_dom"/>
</dbReference>
<dbReference type="InterPro" id="IPR008271">
    <property type="entry name" value="Ser/Thr_kinase_AS"/>
</dbReference>
<dbReference type="InterPro" id="IPR011009">
    <property type="entry name" value="Kinase-like_dom_sf"/>
</dbReference>
<dbReference type="SMART" id="SM00320">
    <property type="entry name" value="WD40"/>
    <property type="match status" value="3"/>
</dbReference>
<dbReference type="SUPFAM" id="SSF56112">
    <property type="entry name" value="Protein kinase-like (PK-like)"/>
    <property type="match status" value="1"/>
</dbReference>
<keyword evidence="8" id="KW-0418">Kinase</keyword>
<feature type="repeat" description="WD" evidence="10">
    <location>
        <begin position="1068"/>
        <end position="1100"/>
    </location>
</feature>
<keyword evidence="13" id="KW-1185">Reference proteome</keyword>
<evidence type="ECO:0000256" key="1">
    <source>
        <dbReference type="ARBA" id="ARBA00004419"/>
    </source>
</evidence>
<evidence type="ECO:0000256" key="3">
    <source>
        <dbReference type="ARBA" id="ARBA00022527"/>
    </source>
</evidence>
<feature type="compositionally biased region" description="Basic and acidic residues" evidence="11">
    <location>
        <begin position="126"/>
        <end position="144"/>
    </location>
</feature>
<dbReference type="GO" id="GO:0034271">
    <property type="term" value="C:phosphatidylinositol 3-kinase complex, class III, type I"/>
    <property type="evidence" value="ECO:0007669"/>
    <property type="project" value="TreeGrafter"/>
</dbReference>
<dbReference type="Pfam" id="PF00400">
    <property type="entry name" value="WD40"/>
    <property type="match status" value="1"/>
</dbReference>
<dbReference type="InterPro" id="IPR001680">
    <property type="entry name" value="WD40_rpt"/>
</dbReference>
<dbReference type="Gene3D" id="1.25.10.10">
    <property type="entry name" value="Leucine-rich Repeat Variant"/>
    <property type="match status" value="2"/>
</dbReference>
<evidence type="ECO:0000256" key="10">
    <source>
        <dbReference type="PROSITE-ProRule" id="PRU00221"/>
    </source>
</evidence>
<dbReference type="PANTHER" id="PTHR17583">
    <property type="entry name" value="PHOSPHOINOSITIDE 3-KINASE REGULATORY SUBUNIT 4"/>
    <property type="match status" value="1"/>
</dbReference>
<dbReference type="GO" id="GO:0071561">
    <property type="term" value="C:nucleus-vacuole junction"/>
    <property type="evidence" value="ECO:0007669"/>
    <property type="project" value="TreeGrafter"/>
</dbReference>
<dbReference type="GO" id="GO:0005524">
    <property type="term" value="F:ATP binding"/>
    <property type="evidence" value="ECO:0007669"/>
    <property type="project" value="UniProtKB-KW"/>
</dbReference>
<dbReference type="GO" id="GO:0016236">
    <property type="term" value="P:macroautophagy"/>
    <property type="evidence" value="ECO:0007669"/>
    <property type="project" value="InterPro"/>
</dbReference>
<comment type="subcellular location">
    <subcellularLocation>
        <location evidence="1">Cytoplasmic vesicle</location>
        <location evidence="1">Autophagosome</location>
    </subcellularLocation>
</comment>
<feature type="compositionally biased region" description="Basic residues" evidence="11">
    <location>
        <begin position="145"/>
        <end position="194"/>
    </location>
</feature>
<keyword evidence="3" id="KW-0723">Serine/threonine-protein kinase</keyword>
<feature type="domain" description="Protein kinase" evidence="12">
    <location>
        <begin position="201"/>
        <end position="472"/>
    </location>
</feature>
<evidence type="ECO:0000256" key="6">
    <source>
        <dbReference type="ARBA" id="ARBA00022737"/>
    </source>
</evidence>
<proteinExistence type="predicted"/>
<dbReference type="SUPFAM" id="SSF50978">
    <property type="entry name" value="WD40 repeat-like"/>
    <property type="match status" value="1"/>
</dbReference>
<dbReference type="GO" id="GO:0045324">
    <property type="term" value="P:late endosome to vacuole transport"/>
    <property type="evidence" value="ECO:0007669"/>
    <property type="project" value="InterPro"/>
</dbReference>
<dbReference type="InterPro" id="IPR045162">
    <property type="entry name" value="Vps15-like"/>
</dbReference>
<evidence type="ECO:0000256" key="9">
    <source>
        <dbReference type="ARBA" id="ARBA00022840"/>
    </source>
</evidence>
<evidence type="ECO:0000256" key="4">
    <source>
        <dbReference type="ARBA" id="ARBA00022574"/>
    </source>
</evidence>
<dbReference type="GO" id="GO:0005776">
    <property type="term" value="C:autophagosome"/>
    <property type="evidence" value="ECO:0007669"/>
    <property type="project" value="UniProtKB-SubCell"/>
</dbReference>
<keyword evidence="7" id="KW-0547">Nucleotide-binding</keyword>
<dbReference type="WBParaSite" id="scaffold584_cov260.g1360">
    <property type="protein sequence ID" value="scaffold584_cov260.g1360"/>
    <property type="gene ID" value="scaffold584_cov260.g1360"/>
</dbReference>
<dbReference type="GO" id="GO:0034272">
    <property type="term" value="C:phosphatidylinositol 3-kinase complex, class III, type II"/>
    <property type="evidence" value="ECO:0007669"/>
    <property type="project" value="TreeGrafter"/>
</dbReference>
<dbReference type="Proteomes" id="UP000887561">
    <property type="component" value="Unplaced"/>
</dbReference>
<dbReference type="Gene3D" id="2.130.10.10">
    <property type="entry name" value="YVTN repeat-like/Quinoprotein amine dehydrogenase"/>
    <property type="match status" value="2"/>
</dbReference>
<evidence type="ECO:0000259" key="12">
    <source>
        <dbReference type="PROSITE" id="PS50011"/>
    </source>
</evidence>
<evidence type="ECO:0000256" key="5">
    <source>
        <dbReference type="ARBA" id="ARBA00022679"/>
    </source>
</evidence>
<dbReference type="SMART" id="SM00220">
    <property type="entry name" value="S_TKc"/>
    <property type="match status" value="1"/>
</dbReference>